<comment type="caution">
    <text evidence="3">The sequence shown here is derived from an EMBL/GenBank/DDBJ whole genome shotgun (WGS) entry which is preliminary data.</text>
</comment>
<keyword evidence="2 3" id="KW-0418">Kinase</keyword>
<name>A0A828U364_ECOLX</name>
<dbReference type="GO" id="GO:0005737">
    <property type="term" value="C:cytoplasm"/>
    <property type="evidence" value="ECO:0007669"/>
    <property type="project" value="TreeGrafter"/>
</dbReference>
<organism evidence="3 4">
    <name type="scientific">Escherichia coli DEC2D</name>
    <dbReference type="NCBI Taxonomy" id="868141"/>
    <lineage>
        <taxon>Bacteria</taxon>
        <taxon>Pseudomonadati</taxon>
        <taxon>Pseudomonadota</taxon>
        <taxon>Gammaproteobacteria</taxon>
        <taxon>Enterobacterales</taxon>
        <taxon>Enterobacteriaceae</taxon>
        <taxon>Escherichia</taxon>
    </lineage>
</organism>
<protein>
    <submittedName>
        <fullName evidence="3">Ribitol kinase domain protein</fullName>
        <ecNumber evidence="3">2.7.1.16</ecNumber>
    </submittedName>
</protein>
<sequence>MPVSTHWCGKFWQYGLPVITTKCSEPVLLGSAILGAVAGKVSPSVSDAMQQFTHVDTQYYPQQNYQTLHKQRYEAYQQLQALAKNCRE</sequence>
<dbReference type="InterPro" id="IPR043129">
    <property type="entry name" value="ATPase_NBD"/>
</dbReference>
<dbReference type="PANTHER" id="PTHR43435">
    <property type="entry name" value="RIBULOKINASE"/>
    <property type="match status" value="1"/>
</dbReference>
<proteinExistence type="predicted"/>
<dbReference type="SUPFAM" id="SSF53067">
    <property type="entry name" value="Actin-like ATPase domain"/>
    <property type="match status" value="1"/>
</dbReference>
<dbReference type="PANTHER" id="PTHR43435:SF4">
    <property type="entry name" value="FGGY CARBOHYDRATE KINASE DOMAIN-CONTAINING PROTEIN"/>
    <property type="match status" value="1"/>
</dbReference>
<evidence type="ECO:0000256" key="2">
    <source>
        <dbReference type="ARBA" id="ARBA00022777"/>
    </source>
</evidence>
<evidence type="ECO:0000256" key="1">
    <source>
        <dbReference type="ARBA" id="ARBA00022679"/>
    </source>
</evidence>
<dbReference type="Gene3D" id="3.30.420.40">
    <property type="match status" value="1"/>
</dbReference>
<reference evidence="3 4" key="1">
    <citation type="journal article" date="2012" name="J. Bacteriol.">
        <title>Draft Genome Sequences of the Diarrheagenic Escherichia coli Collection.</title>
        <authorList>
            <person name="Hazen T.H."/>
            <person name="Sahl J.W."/>
            <person name="Redman J.C."/>
            <person name="Morris C.R."/>
            <person name="Daugherty S.C."/>
            <person name="Chibucos M.C."/>
            <person name="Sengamalay N.A."/>
            <person name="Fraser-Liggett C.M."/>
            <person name="Steinsland H."/>
            <person name="Whittam T.S."/>
            <person name="Whittam B."/>
            <person name="Manning S.D."/>
            <person name="Rasko D.A."/>
        </authorList>
    </citation>
    <scope>NUCLEOTIDE SEQUENCE [LARGE SCALE GENOMIC DNA]</scope>
    <source>
        <strain evidence="3 4">DEC2D</strain>
    </source>
</reference>
<dbReference type="GO" id="GO:0008741">
    <property type="term" value="F:ribulokinase activity"/>
    <property type="evidence" value="ECO:0007669"/>
    <property type="project" value="UniProtKB-EC"/>
</dbReference>
<dbReference type="EMBL" id="AIFC01000024">
    <property type="protein sequence ID" value="EHU44361.1"/>
    <property type="molecule type" value="Genomic_DNA"/>
</dbReference>
<dbReference type="GO" id="GO:0019150">
    <property type="term" value="F:D-ribulokinase activity"/>
    <property type="evidence" value="ECO:0007669"/>
    <property type="project" value="TreeGrafter"/>
</dbReference>
<dbReference type="Proteomes" id="UP000005272">
    <property type="component" value="Unassembled WGS sequence"/>
</dbReference>
<keyword evidence="1 3" id="KW-0808">Transferase</keyword>
<evidence type="ECO:0000313" key="3">
    <source>
        <dbReference type="EMBL" id="EHU44361.1"/>
    </source>
</evidence>
<dbReference type="EC" id="2.7.1.16" evidence="3"/>
<accession>A0A828U364</accession>
<gene>
    <name evidence="3" type="primary">rtlK</name>
    <name evidence="3" type="ORF">ECDEC2D_2549</name>
</gene>
<dbReference type="AlphaFoldDB" id="A0A828U364"/>
<dbReference type="GO" id="GO:0019321">
    <property type="term" value="P:pentose metabolic process"/>
    <property type="evidence" value="ECO:0007669"/>
    <property type="project" value="TreeGrafter"/>
</dbReference>
<evidence type="ECO:0000313" key="4">
    <source>
        <dbReference type="Proteomes" id="UP000005272"/>
    </source>
</evidence>